<reference evidence="2 5" key="1">
    <citation type="journal article" date="2018" name="Int. J. Syst. Evol. Microbiol.">
        <title>Draft Genome Sequence of Faecalimonas umbilicata JCM 30896T, an Acetate-Producing Bacterium Isolated from Human Feces.</title>
        <authorList>
            <person name="Sakamoto M."/>
            <person name="Ikeyama N."/>
            <person name="Yuki M."/>
            <person name="Ohkuma M."/>
        </authorList>
    </citation>
    <scope>NUCLEOTIDE SEQUENCE [LARGE SCALE GENOMIC DNA]</scope>
    <source>
        <strain evidence="2 5">EGH7</strain>
    </source>
</reference>
<accession>A0A4R3JQA0</accession>
<dbReference type="RefSeq" id="WP_009263081.1">
    <property type="nucleotide sequence ID" value="NZ_BHEO01000005.1"/>
</dbReference>
<keyword evidence="1" id="KW-0472">Membrane</keyword>
<gene>
    <name evidence="3" type="ORF">EDD74_11474</name>
    <name evidence="2" type="ORF">FAEUMB_11150</name>
</gene>
<dbReference type="Pfam" id="PF22564">
    <property type="entry name" value="HAAS"/>
    <property type="match status" value="1"/>
</dbReference>
<reference evidence="3 4" key="2">
    <citation type="submission" date="2019-03" db="EMBL/GenBank/DDBJ databases">
        <title>Genomic Encyclopedia of Type Strains, Phase IV (KMG-IV): sequencing the most valuable type-strain genomes for metagenomic binning, comparative biology and taxonomic classification.</title>
        <authorList>
            <person name="Goeker M."/>
        </authorList>
    </citation>
    <scope>NUCLEOTIDE SEQUENCE [LARGE SCALE GENOMIC DNA]</scope>
    <source>
        <strain evidence="3 4">DSM 103426</strain>
    </source>
</reference>
<sequence length="149" mass="17054">MNRHEFLKQLEHALEAEMNPAKVREHVDYYRSYIAEEVKNGKSEKEVMDLLGDPWVIARSIIDSPLNETEDQYTYADYEEAEQEAPFGTPEIKIKKITGWKIAAVCVGIVLILVLVISLLTGLISMLAPVLVPLLVIWIVLRIVENHRR</sequence>
<proteinExistence type="predicted"/>
<feature type="transmembrane region" description="Helical" evidence="1">
    <location>
        <begin position="102"/>
        <end position="120"/>
    </location>
</feature>
<dbReference type="AlphaFoldDB" id="A0A4R3JQA0"/>
<feature type="transmembrane region" description="Helical" evidence="1">
    <location>
        <begin position="126"/>
        <end position="144"/>
    </location>
</feature>
<keyword evidence="1" id="KW-1133">Transmembrane helix</keyword>
<name>A0A4R3JQA0_9FIRM</name>
<organism evidence="3 4">
    <name type="scientific">Faecalimonas umbilicata</name>
    <dbReference type="NCBI Taxonomy" id="1912855"/>
    <lineage>
        <taxon>Bacteria</taxon>
        <taxon>Bacillati</taxon>
        <taxon>Bacillota</taxon>
        <taxon>Clostridia</taxon>
        <taxon>Lachnospirales</taxon>
        <taxon>Lachnospiraceae</taxon>
        <taxon>Faecalimonas</taxon>
    </lineage>
</organism>
<keyword evidence="5" id="KW-1185">Reference proteome</keyword>
<protein>
    <submittedName>
        <fullName evidence="3">Uncharacterized protein DUF1700</fullName>
    </submittedName>
</protein>
<dbReference type="EMBL" id="SLZV01000014">
    <property type="protein sequence ID" value="TCS67840.1"/>
    <property type="molecule type" value="Genomic_DNA"/>
</dbReference>
<evidence type="ECO:0000313" key="5">
    <source>
        <dbReference type="Proteomes" id="UP000702954"/>
    </source>
</evidence>
<evidence type="ECO:0000256" key="1">
    <source>
        <dbReference type="SAM" id="Phobius"/>
    </source>
</evidence>
<dbReference type="Proteomes" id="UP000294613">
    <property type="component" value="Unassembled WGS sequence"/>
</dbReference>
<evidence type="ECO:0000313" key="4">
    <source>
        <dbReference type="Proteomes" id="UP000294613"/>
    </source>
</evidence>
<evidence type="ECO:0000313" key="3">
    <source>
        <dbReference type="EMBL" id="TCS67840.1"/>
    </source>
</evidence>
<keyword evidence="1" id="KW-0812">Transmembrane</keyword>
<dbReference type="EMBL" id="BHEO01000005">
    <property type="protein sequence ID" value="GBU04574.1"/>
    <property type="molecule type" value="Genomic_DNA"/>
</dbReference>
<comment type="caution">
    <text evidence="3">The sequence shown here is derived from an EMBL/GenBank/DDBJ whole genome shotgun (WGS) entry which is preliminary data.</text>
</comment>
<evidence type="ECO:0000313" key="2">
    <source>
        <dbReference type="EMBL" id="GBU04574.1"/>
    </source>
</evidence>
<dbReference type="Proteomes" id="UP000702954">
    <property type="component" value="Unassembled WGS sequence"/>
</dbReference>